<dbReference type="AlphaFoldDB" id="A0A6D2IDJ4"/>
<gene>
    <name evidence="1" type="ORF">MERR_LOCUS15378</name>
</gene>
<reference evidence="1" key="1">
    <citation type="submission" date="2020-01" db="EMBL/GenBank/DDBJ databases">
        <authorList>
            <person name="Mishra B."/>
        </authorList>
    </citation>
    <scope>NUCLEOTIDE SEQUENCE [LARGE SCALE GENOMIC DNA]</scope>
</reference>
<evidence type="ECO:0008006" key="3">
    <source>
        <dbReference type="Google" id="ProtNLM"/>
    </source>
</evidence>
<dbReference type="OrthoDB" id="1413826at2759"/>
<proteinExistence type="predicted"/>
<accession>A0A6D2IDJ4</accession>
<keyword evidence="2" id="KW-1185">Reference proteome</keyword>
<protein>
    <recommendedName>
        <fullName evidence="3">Retrovirus-related Pol polyprotein from transposon TNT 1-94</fullName>
    </recommendedName>
</protein>
<organism evidence="1 2">
    <name type="scientific">Microthlaspi erraticum</name>
    <dbReference type="NCBI Taxonomy" id="1685480"/>
    <lineage>
        <taxon>Eukaryota</taxon>
        <taxon>Viridiplantae</taxon>
        <taxon>Streptophyta</taxon>
        <taxon>Embryophyta</taxon>
        <taxon>Tracheophyta</taxon>
        <taxon>Spermatophyta</taxon>
        <taxon>Magnoliopsida</taxon>
        <taxon>eudicotyledons</taxon>
        <taxon>Gunneridae</taxon>
        <taxon>Pentapetalae</taxon>
        <taxon>rosids</taxon>
        <taxon>malvids</taxon>
        <taxon>Brassicales</taxon>
        <taxon>Brassicaceae</taxon>
        <taxon>Coluteocarpeae</taxon>
        <taxon>Microthlaspi</taxon>
    </lineage>
</organism>
<evidence type="ECO:0000313" key="2">
    <source>
        <dbReference type="Proteomes" id="UP000467841"/>
    </source>
</evidence>
<comment type="caution">
    <text evidence="1">The sequence shown here is derived from an EMBL/GenBank/DDBJ whole genome shotgun (WGS) entry which is preliminary data.</text>
</comment>
<dbReference type="EMBL" id="CACVBM020001063">
    <property type="protein sequence ID" value="CAA7028143.1"/>
    <property type="molecule type" value="Genomic_DNA"/>
</dbReference>
<name>A0A6D2IDJ4_9BRAS</name>
<dbReference type="Pfam" id="PF14223">
    <property type="entry name" value="Retrotran_gag_2"/>
    <property type="match status" value="1"/>
</dbReference>
<dbReference type="Proteomes" id="UP000467841">
    <property type="component" value="Unassembled WGS sequence"/>
</dbReference>
<evidence type="ECO:0000313" key="1">
    <source>
        <dbReference type="EMBL" id="CAA7028143.1"/>
    </source>
</evidence>
<sequence length="200" mass="23022">MEPTLGRFEMEKFTGKEDFGMWKYKLLGQLEIQGLASSLMKISRSTLNLRKQEEGASPRKDTKKAAQDLRMRNLLGTCLSDVILRKVMDSPTSRDMWLALEEEYQAKSLPNRIYLKQQFASFRMDENKNLEDNLDTFLKLIADLASLKITISDEDQAIQLLTSLPPAYEQLVHTLKYGTGKETLTVREVKIICIRKRSRA</sequence>